<comment type="caution">
    <text evidence="6">The sequence shown here is derived from an EMBL/GenBank/DDBJ whole genome shotgun (WGS) entry which is preliminary data.</text>
</comment>
<proteinExistence type="predicted"/>
<dbReference type="AlphaFoldDB" id="A0A016WSS2"/>
<evidence type="ECO:0000256" key="4">
    <source>
        <dbReference type="ARBA" id="ARBA00023136"/>
    </source>
</evidence>
<keyword evidence="2" id="KW-0812">Transmembrane</keyword>
<dbReference type="OrthoDB" id="444255at2759"/>
<evidence type="ECO:0000313" key="6">
    <source>
        <dbReference type="EMBL" id="EYC42879.1"/>
    </source>
</evidence>
<name>A0A016WSS2_9BILA</name>
<evidence type="ECO:0000256" key="3">
    <source>
        <dbReference type="ARBA" id="ARBA00022989"/>
    </source>
</evidence>
<dbReference type="EMBL" id="JARK01000114">
    <property type="protein sequence ID" value="EYC42879.1"/>
    <property type="molecule type" value="Genomic_DNA"/>
</dbReference>
<protein>
    <recommendedName>
        <fullName evidence="5">W02B3.4-like N-terminal domain-containing protein</fullName>
    </recommendedName>
</protein>
<dbReference type="STRING" id="53326.A0A016WSS2"/>
<dbReference type="InterPro" id="IPR057641">
    <property type="entry name" value="W02B3_4_N"/>
</dbReference>
<dbReference type="Proteomes" id="UP000024635">
    <property type="component" value="Unassembled WGS sequence"/>
</dbReference>
<organism evidence="6 7">
    <name type="scientific">Ancylostoma ceylanicum</name>
    <dbReference type="NCBI Taxonomy" id="53326"/>
    <lineage>
        <taxon>Eukaryota</taxon>
        <taxon>Metazoa</taxon>
        <taxon>Ecdysozoa</taxon>
        <taxon>Nematoda</taxon>
        <taxon>Chromadorea</taxon>
        <taxon>Rhabditida</taxon>
        <taxon>Rhabditina</taxon>
        <taxon>Rhabditomorpha</taxon>
        <taxon>Strongyloidea</taxon>
        <taxon>Ancylostomatidae</taxon>
        <taxon>Ancylostomatinae</taxon>
        <taxon>Ancylostoma</taxon>
    </lineage>
</organism>
<evidence type="ECO:0000259" key="5">
    <source>
        <dbReference type="Pfam" id="PF24413"/>
    </source>
</evidence>
<feature type="domain" description="W02B3.4-like N-terminal" evidence="5">
    <location>
        <begin position="46"/>
        <end position="158"/>
    </location>
</feature>
<dbReference type="GO" id="GO:0016020">
    <property type="term" value="C:membrane"/>
    <property type="evidence" value="ECO:0007669"/>
    <property type="project" value="UniProtKB-SubCell"/>
</dbReference>
<dbReference type="InterPro" id="IPR009644">
    <property type="entry name" value="FKTN/MNN4/W02B3.4-1"/>
</dbReference>
<reference evidence="7" key="1">
    <citation type="journal article" date="2015" name="Nat. Genet.">
        <title>The genome and transcriptome of the zoonotic hookworm Ancylostoma ceylanicum identify infection-specific gene families.</title>
        <authorList>
            <person name="Schwarz E.M."/>
            <person name="Hu Y."/>
            <person name="Antoshechkin I."/>
            <person name="Miller M.M."/>
            <person name="Sternberg P.W."/>
            <person name="Aroian R.V."/>
        </authorList>
    </citation>
    <scope>NUCLEOTIDE SEQUENCE</scope>
    <source>
        <strain evidence="7">HY135</strain>
    </source>
</reference>
<dbReference type="PANTHER" id="PTHR15407">
    <property type="entry name" value="FUKUTIN-RELATED"/>
    <property type="match status" value="1"/>
</dbReference>
<keyword evidence="3" id="KW-1133">Transmembrane helix</keyword>
<comment type="subcellular location">
    <subcellularLocation>
        <location evidence="1">Membrane</location>
        <topology evidence="1">Single-pass membrane protein</topology>
    </subcellularLocation>
</comment>
<dbReference type="PANTHER" id="PTHR15407:SF28">
    <property type="entry name" value="RIBITOL-5-PHOSPHATE TRANSFERASE FKTN"/>
    <property type="match status" value="1"/>
</dbReference>
<evidence type="ECO:0000256" key="2">
    <source>
        <dbReference type="ARBA" id="ARBA00022692"/>
    </source>
</evidence>
<keyword evidence="7" id="KW-1185">Reference proteome</keyword>
<keyword evidence="4" id="KW-0472">Membrane</keyword>
<gene>
    <name evidence="6" type="primary">Acey_s0514.g2776</name>
    <name evidence="6" type="synonym">Acey-W02B3.4</name>
    <name evidence="6" type="ORF">Y032_0514g2776</name>
</gene>
<evidence type="ECO:0000256" key="1">
    <source>
        <dbReference type="ARBA" id="ARBA00004167"/>
    </source>
</evidence>
<evidence type="ECO:0000313" key="7">
    <source>
        <dbReference type="Proteomes" id="UP000024635"/>
    </source>
</evidence>
<accession>A0A016WSS2</accession>
<dbReference type="Pfam" id="PF24413">
    <property type="entry name" value="W02B3_4_N"/>
    <property type="match status" value="1"/>
</dbReference>
<sequence length="368" mass="42968">MRLLHILAVFISTIFASVLFVFKTHRAGEELLSLYFQQEQITREVNCSELLDELSPPFPAVLIDLQLLKGLKDDDCRSGMQKIRVAVDVQYLNDVRKADFPGYNIIYYDKSRYKDFLLFFDTESRILPRVSFSVYGNFSIPLDVERFLEFWNRSELVDCIGLKVSRATTNPYLPVEKTLQTMSSLVKYLVSFNVYPFLNGGTLLGWYRECGIIPHTYDVDFAAFIGEYNPQLLEHLQSNETKFFLSRKFGRADDSFEFTLRPLGGGRPMMDLFWMYTSANESWVGGTSRDGTKYKYSYPRRIRICAGDLLGHIFWVPCDPETIIVTEYGPEWYKDHPTSKFSWSSSHFNVRKNGRWTKEEMKEIYKIF</sequence>